<gene>
    <name evidence="2" type="ORF">MN202_14535</name>
</gene>
<accession>A0ABU8C9W2</accession>
<dbReference type="Proteomes" id="UP001375382">
    <property type="component" value="Unassembled WGS sequence"/>
</dbReference>
<evidence type="ECO:0000313" key="3">
    <source>
        <dbReference type="Proteomes" id="UP001375382"/>
    </source>
</evidence>
<reference evidence="2 3" key="1">
    <citation type="journal article" date="2023" name="Ecotoxicol. Environ. Saf.">
        <title>Mercury remediation potential of mercury-resistant strain Rheinheimera metallidurans sp. nov. isolated from a municipal waste dumping site.</title>
        <authorList>
            <person name="Yadav V."/>
            <person name="Manjhi A."/>
            <person name="Vadakedath N."/>
        </authorList>
    </citation>
    <scope>NUCLEOTIDE SEQUENCE [LARGE SCALE GENOMIC DNA]</scope>
    <source>
        <strain evidence="2 3">E-49</strain>
    </source>
</reference>
<organism evidence="2 3">
    <name type="scientific">Rheinheimera muenzenbergensis</name>
    <dbReference type="NCBI Taxonomy" id="1193628"/>
    <lineage>
        <taxon>Bacteria</taxon>
        <taxon>Pseudomonadati</taxon>
        <taxon>Pseudomonadota</taxon>
        <taxon>Gammaproteobacteria</taxon>
        <taxon>Chromatiales</taxon>
        <taxon>Chromatiaceae</taxon>
        <taxon>Rheinheimera</taxon>
    </lineage>
</organism>
<keyword evidence="3" id="KW-1185">Reference proteome</keyword>
<dbReference type="Pfam" id="PF00144">
    <property type="entry name" value="Beta-lactamase"/>
    <property type="match status" value="1"/>
</dbReference>
<evidence type="ECO:0000259" key="1">
    <source>
        <dbReference type="Pfam" id="PF00144"/>
    </source>
</evidence>
<dbReference type="PANTHER" id="PTHR46825">
    <property type="entry name" value="D-ALANYL-D-ALANINE-CARBOXYPEPTIDASE/ENDOPEPTIDASE AMPH"/>
    <property type="match status" value="1"/>
</dbReference>
<dbReference type="InterPro" id="IPR050491">
    <property type="entry name" value="AmpC-like"/>
</dbReference>
<dbReference type="PANTHER" id="PTHR46825:SF8">
    <property type="entry name" value="BETA-LACTAMASE-RELATED"/>
    <property type="match status" value="1"/>
</dbReference>
<dbReference type="Gene3D" id="3.40.710.10">
    <property type="entry name" value="DD-peptidase/beta-lactamase superfamily"/>
    <property type="match status" value="1"/>
</dbReference>
<evidence type="ECO:0000313" key="2">
    <source>
        <dbReference type="EMBL" id="MEH8018456.1"/>
    </source>
</evidence>
<dbReference type="EMBL" id="JALAAR010000012">
    <property type="protein sequence ID" value="MEH8018456.1"/>
    <property type="molecule type" value="Genomic_DNA"/>
</dbReference>
<dbReference type="RefSeq" id="WP_335736862.1">
    <property type="nucleotide sequence ID" value="NZ_JALAAR010000012.1"/>
</dbReference>
<name>A0ABU8C9W2_9GAMM</name>
<feature type="domain" description="Beta-lactamase-related" evidence="1">
    <location>
        <begin position="18"/>
        <end position="304"/>
    </location>
</feature>
<sequence length="327" mass="35637">MPRLENLSGWLQQEFGQHAVAIALVSAAEVHYQLHGLADVASLQPANRGTLFEIGSVTKPLTALAVLDEVAAGRWRLDVQLAEQFKLPLLATQRYTLADLLSHRSGLPRLPENLPLHDLTNPYAGYGRAELIAALGNSAETQQFAYSNFGYGLLGWLLSESLARPYAKLMQQKVFHRLNMRTARVPAPAADLLPGLATGYAINAEPVLHWQFDSLAGAGAVVASIEDMAAMLQTIFAKAQTDAVLAAWLTPLPLTDLPAMTPGWMLNEQEWRWHAGQTAGFSSLVVFSPEQQKGLVILSNIARPVTEVGMVLFEQWLLSPDKQGATL</sequence>
<protein>
    <submittedName>
        <fullName evidence="2">Beta-lactamase family protein</fullName>
    </submittedName>
</protein>
<dbReference type="InterPro" id="IPR001466">
    <property type="entry name" value="Beta-lactam-related"/>
</dbReference>
<comment type="caution">
    <text evidence="2">The sequence shown here is derived from an EMBL/GenBank/DDBJ whole genome shotgun (WGS) entry which is preliminary data.</text>
</comment>
<dbReference type="InterPro" id="IPR012338">
    <property type="entry name" value="Beta-lactam/transpept-like"/>
</dbReference>
<proteinExistence type="predicted"/>
<dbReference type="SUPFAM" id="SSF56601">
    <property type="entry name" value="beta-lactamase/transpeptidase-like"/>
    <property type="match status" value="1"/>
</dbReference>